<gene>
    <name evidence="2" type="ORF">CPRI1469_LOCUS2118</name>
</gene>
<sequence>MGLEDLVEDLVRRRGERLKASRGVKPGIQRHQTKELEKIFPSTPHSLHLVAYSTLAPTMKAMRLCRWRSTRGKGWRAERRDDGKLRPRAVREKDNDSKSTRRKEASTAETSRRREAKLGVGVGESDDDYKLWFALPLQPGSKRITRRTELIKDRIWGFEQVFGTLDVIVNIRMTVVAMEEGGLFIHSPIAPTEECLRLVRELEEMHGRVKYIVLPTTAVEHKITFGPFAKRFPDAEIFAARRQWSFPLNLPLSFLGLFPRKATPLTEDGDYPWKSEFEMAELNLTVGIGPFVETAFFHKPTRTLLVTDTCFMIPETPPEVCEVDPTPLLKRARDDKNDGLVMAKDTQENRIKGWWKTILFSIFFQPSSVEFDPREWPTALVWRDDNWVDKVKMVQNKLLVAPILQVLVFSRDPSSTLRYFNRITSWPFKRIIPCHFLAPIEAGPRDLRQAARFLIEDPAQSSANLSPWEKLSLRTGLNAKSEGDYPESELGLLVGLRNFLTAVGVINSPVLPDEDK</sequence>
<accession>A0A7S2WYI9</accession>
<feature type="compositionally biased region" description="Basic and acidic residues" evidence="1">
    <location>
        <begin position="76"/>
        <end position="117"/>
    </location>
</feature>
<dbReference type="AlphaFoldDB" id="A0A7S2WYI9"/>
<name>A0A7S2WYI9_9CHLO</name>
<reference evidence="2" key="1">
    <citation type="submission" date="2021-01" db="EMBL/GenBank/DDBJ databases">
        <authorList>
            <person name="Corre E."/>
            <person name="Pelletier E."/>
            <person name="Niang G."/>
            <person name="Scheremetjew M."/>
            <person name="Finn R."/>
            <person name="Kale V."/>
            <person name="Holt S."/>
            <person name="Cochrane G."/>
            <person name="Meng A."/>
            <person name="Brown T."/>
            <person name="Cohen L."/>
        </authorList>
    </citation>
    <scope>NUCLEOTIDE SEQUENCE</scope>
    <source>
        <strain evidence="2">CCMP1205</strain>
    </source>
</reference>
<dbReference type="InterPro" id="IPR025638">
    <property type="entry name" value="DUF4336"/>
</dbReference>
<dbReference type="Pfam" id="PF14234">
    <property type="entry name" value="DUF4336"/>
    <property type="match status" value="1"/>
</dbReference>
<dbReference type="PANTHER" id="PTHR33835">
    <property type="entry name" value="YALI0C07656P"/>
    <property type="match status" value="1"/>
</dbReference>
<proteinExistence type="predicted"/>
<feature type="region of interest" description="Disordered" evidence="1">
    <location>
        <begin position="76"/>
        <end position="119"/>
    </location>
</feature>
<organism evidence="2">
    <name type="scientific">Chloropicon primus</name>
    <dbReference type="NCBI Taxonomy" id="1764295"/>
    <lineage>
        <taxon>Eukaryota</taxon>
        <taxon>Viridiplantae</taxon>
        <taxon>Chlorophyta</taxon>
        <taxon>Chloropicophyceae</taxon>
        <taxon>Chloropicales</taxon>
        <taxon>Chloropicaceae</taxon>
        <taxon>Chloropicon</taxon>
    </lineage>
</organism>
<evidence type="ECO:0008006" key="3">
    <source>
        <dbReference type="Google" id="ProtNLM"/>
    </source>
</evidence>
<evidence type="ECO:0000256" key="1">
    <source>
        <dbReference type="SAM" id="MobiDB-lite"/>
    </source>
</evidence>
<evidence type="ECO:0000313" key="2">
    <source>
        <dbReference type="EMBL" id="CAD9713269.1"/>
    </source>
</evidence>
<dbReference type="EMBL" id="HBHL01003373">
    <property type="protein sequence ID" value="CAD9713269.1"/>
    <property type="molecule type" value="Transcribed_RNA"/>
</dbReference>
<dbReference type="PANTHER" id="PTHR33835:SF2">
    <property type="entry name" value="LYSINE-TRNA LIGASE"/>
    <property type="match status" value="1"/>
</dbReference>
<protein>
    <recommendedName>
        <fullName evidence="3">DUF4336 domain-containing protein</fullName>
    </recommendedName>
</protein>